<dbReference type="AlphaFoldDB" id="A0AB35U9Z3"/>
<dbReference type="PANTHER" id="PTHR43415:SF3">
    <property type="entry name" value="GNAT-FAMILY ACETYLTRANSFERASE"/>
    <property type="match status" value="1"/>
</dbReference>
<evidence type="ECO:0000313" key="2">
    <source>
        <dbReference type="EMBL" id="MDX8420675.1"/>
    </source>
</evidence>
<dbReference type="Gene3D" id="3.40.630.30">
    <property type="match status" value="1"/>
</dbReference>
<evidence type="ECO:0000259" key="1">
    <source>
        <dbReference type="PROSITE" id="PS51186"/>
    </source>
</evidence>
<accession>A0AB35U9Z3</accession>
<dbReference type="InterPro" id="IPR016181">
    <property type="entry name" value="Acyl_CoA_acyltransferase"/>
</dbReference>
<proteinExistence type="predicted"/>
<dbReference type="Pfam" id="PF13302">
    <property type="entry name" value="Acetyltransf_3"/>
    <property type="match status" value="1"/>
</dbReference>
<organism evidence="2 3">
    <name type="scientific">Grylomicrobium aquisgranensis</name>
    <dbReference type="NCBI Taxonomy" id="2926318"/>
    <lineage>
        <taxon>Bacteria</taxon>
        <taxon>Bacillati</taxon>
        <taxon>Bacillota</taxon>
        <taxon>Erysipelotrichia</taxon>
        <taxon>Erysipelotrichales</taxon>
        <taxon>Erysipelotrichaceae</taxon>
        <taxon>Grylomicrobium</taxon>
    </lineage>
</organism>
<dbReference type="InterPro" id="IPR000182">
    <property type="entry name" value="GNAT_dom"/>
</dbReference>
<reference evidence="2 3" key="1">
    <citation type="submission" date="2022-03" db="EMBL/GenBank/DDBJ databases">
        <title>Novel taxa within the pig intestine.</title>
        <authorList>
            <person name="Wylensek D."/>
            <person name="Bishof K."/>
            <person name="Afrizal A."/>
            <person name="Clavel T."/>
        </authorList>
    </citation>
    <scope>NUCLEOTIDE SEQUENCE [LARGE SCALE GENOMIC DNA]</scope>
    <source>
        <strain evidence="2 3">CLA-KB-P133</strain>
    </source>
</reference>
<name>A0AB35U9Z3_9FIRM</name>
<feature type="domain" description="N-acetyltransferase" evidence="1">
    <location>
        <begin position="12"/>
        <end position="169"/>
    </location>
</feature>
<dbReference type="Proteomes" id="UP001286174">
    <property type="component" value="Unassembled WGS sequence"/>
</dbReference>
<dbReference type="RefSeq" id="WP_370596768.1">
    <property type="nucleotide sequence ID" value="NZ_JALBUR010000066.1"/>
</dbReference>
<comment type="caution">
    <text evidence="2">The sequence shown here is derived from an EMBL/GenBank/DDBJ whole genome shotgun (WGS) entry which is preliminary data.</text>
</comment>
<dbReference type="PROSITE" id="PS51186">
    <property type="entry name" value="GNAT"/>
    <property type="match status" value="1"/>
</dbReference>
<protein>
    <submittedName>
        <fullName evidence="2">GNAT family N-acetyltransferase</fullName>
    </submittedName>
</protein>
<dbReference type="GO" id="GO:0016747">
    <property type="term" value="F:acyltransferase activity, transferring groups other than amino-acyl groups"/>
    <property type="evidence" value="ECO:0007669"/>
    <property type="project" value="InterPro"/>
</dbReference>
<evidence type="ECO:0000313" key="3">
    <source>
        <dbReference type="Proteomes" id="UP001286174"/>
    </source>
</evidence>
<dbReference type="EMBL" id="JALBUR010000066">
    <property type="protein sequence ID" value="MDX8420675.1"/>
    <property type="molecule type" value="Genomic_DNA"/>
</dbReference>
<gene>
    <name evidence="2" type="ORF">MOZ60_11365</name>
</gene>
<keyword evidence="3" id="KW-1185">Reference proteome</keyword>
<sequence length="190" mass="21850">MQHHYYAMNDSCKIVPLTKEYIENLRIWRNNPDLSKFLRPIPYITEEAELRWFEDYLSDPGTYFFAVIDRKLNKMIGSVALYHVQDQSCELGKIVIGDRQSHGKGFGYQAVLLAICVGIQALSIHHFSLDVHTENLAALSIYIRAGFLITGSHDFMRGGKELEMKIDKQRFTACNPDWKSVIVGNYDESK</sequence>
<dbReference type="SUPFAM" id="SSF55729">
    <property type="entry name" value="Acyl-CoA N-acyltransferases (Nat)"/>
    <property type="match status" value="1"/>
</dbReference>
<dbReference type="PANTHER" id="PTHR43415">
    <property type="entry name" value="SPERMIDINE N(1)-ACETYLTRANSFERASE"/>
    <property type="match status" value="1"/>
</dbReference>